<accession>A0A5B6VXV6</accession>
<evidence type="ECO:0000313" key="1">
    <source>
        <dbReference type="EMBL" id="KAA3474140.1"/>
    </source>
</evidence>
<proteinExistence type="predicted"/>
<dbReference type="AlphaFoldDB" id="A0A5B6VXV6"/>
<dbReference type="Proteomes" id="UP000325315">
    <property type="component" value="Unassembled WGS sequence"/>
</dbReference>
<keyword evidence="2" id="KW-1185">Reference proteome</keyword>
<protein>
    <submittedName>
        <fullName evidence="1">DNA/RNA polymerase superfamily protein</fullName>
    </submittedName>
</protein>
<evidence type="ECO:0000313" key="2">
    <source>
        <dbReference type="Proteomes" id="UP000325315"/>
    </source>
</evidence>
<name>A0A5B6VXV6_9ROSI</name>
<reference evidence="2" key="1">
    <citation type="journal article" date="2019" name="Plant Biotechnol. J.">
        <title>Genome sequencing of the Australian wild diploid species Gossypium australe highlights disease resistance and delayed gland morphogenesis.</title>
        <authorList>
            <person name="Cai Y."/>
            <person name="Cai X."/>
            <person name="Wang Q."/>
            <person name="Wang P."/>
            <person name="Zhang Y."/>
            <person name="Cai C."/>
            <person name="Xu Y."/>
            <person name="Wang K."/>
            <person name="Zhou Z."/>
            <person name="Wang C."/>
            <person name="Geng S."/>
            <person name="Li B."/>
            <person name="Dong Q."/>
            <person name="Hou Y."/>
            <person name="Wang H."/>
            <person name="Ai P."/>
            <person name="Liu Z."/>
            <person name="Yi F."/>
            <person name="Sun M."/>
            <person name="An G."/>
            <person name="Cheng J."/>
            <person name="Zhang Y."/>
            <person name="Shi Q."/>
            <person name="Xie Y."/>
            <person name="Shi X."/>
            <person name="Chang Y."/>
            <person name="Huang F."/>
            <person name="Chen Y."/>
            <person name="Hong S."/>
            <person name="Mi L."/>
            <person name="Sun Q."/>
            <person name="Zhang L."/>
            <person name="Zhou B."/>
            <person name="Peng R."/>
            <person name="Zhang X."/>
            <person name="Liu F."/>
        </authorList>
    </citation>
    <scope>NUCLEOTIDE SEQUENCE [LARGE SCALE GENOMIC DNA]</scope>
    <source>
        <strain evidence="2">cv. PA1801</strain>
    </source>
</reference>
<dbReference type="OrthoDB" id="998764at2759"/>
<dbReference type="PANTHER" id="PTHR46148">
    <property type="entry name" value="CHROMO DOMAIN-CONTAINING PROTEIN"/>
    <property type="match status" value="1"/>
</dbReference>
<comment type="caution">
    <text evidence="1">The sequence shown here is derived from an EMBL/GenBank/DDBJ whole genome shotgun (WGS) entry which is preliminary data.</text>
</comment>
<dbReference type="PANTHER" id="PTHR46148:SF44">
    <property type="entry name" value="GAG-POL POLYPROTEIN"/>
    <property type="match status" value="1"/>
</dbReference>
<dbReference type="EMBL" id="SMMG02000005">
    <property type="protein sequence ID" value="KAA3474140.1"/>
    <property type="molecule type" value="Genomic_DNA"/>
</dbReference>
<gene>
    <name evidence="1" type="ORF">EPI10_024461</name>
</gene>
<sequence>MDFSLDRLLELFVFEIVKLYDMLILKQVKRNSGYTKSDVNLRRKEIEFQIGDIILLKVSPWKKVLQFGRKGKLSLWFFGLYKIIEKNWECCILIEPYRIHNCRSDPSSVITLINPATTYSERLIEILAVEAKN</sequence>
<organism evidence="1 2">
    <name type="scientific">Gossypium australe</name>
    <dbReference type="NCBI Taxonomy" id="47621"/>
    <lineage>
        <taxon>Eukaryota</taxon>
        <taxon>Viridiplantae</taxon>
        <taxon>Streptophyta</taxon>
        <taxon>Embryophyta</taxon>
        <taxon>Tracheophyta</taxon>
        <taxon>Spermatophyta</taxon>
        <taxon>Magnoliopsida</taxon>
        <taxon>eudicotyledons</taxon>
        <taxon>Gunneridae</taxon>
        <taxon>Pentapetalae</taxon>
        <taxon>rosids</taxon>
        <taxon>malvids</taxon>
        <taxon>Malvales</taxon>
        <taxon>Malvaceae</taxon>
        <taxon>Malvoideae</taxon>
        <taxon>Gossypium</taxon>
    </lineage>
</organism>